<feature type="domain" description="Sulfatase N-terminal" evidence="3">
    <location>
        <begin position="15"/>
        <end position="392"/>
    </location>
</feature>
<reference evidence="4" key="1">
    <citation type="submission" date="2020-09" db="EMBL/GenBank/DDBJ databases">
        <title>A novel bacterium of genus Paenibacillus, isolated from South China Sea.</title>
        <authorList>
            <person name="Huang H."/>
            <person name="Mo K."/>
            <person name="Hu Y."/>
        </authorList>
    </citation>
    <scope>NUCLEOTIDE SEQUENCE</scope>
    <source>
        <strain evidence="4">IB182363</strain>
    </source>
</reference>
<keyword evidence="5" id="KW-1185">Reference proteome</keyword>
<dbReference type="SUPFAM" id="SSF53649">
    <property type="entry name" value="Alkaline phosphatase-like"/>
    <property type="match status" value="1"/>
</dbReference>
<name>A0A927H3A3_9BACL</name>
<organism evidence="4 5">
    <name type="scientific">Paenibacillus oceani</name>
    <dbReference type="NCBI Taxonomy" id="2772510"/>
    <lineage>
        <taxon>Bacteria</taxon>
        <taxon>Bacillati</taxon>
        <taxon>Bacillota</taxon>
        <taxon>Bacilli</taxon>
        <taxon>Bacillales</taxon>
        <taxon>Paenibacillaceae</taxon>
        <taxon>Paenibacillus</taxon>
    </lineage>
</organism>
<dbReference type="AlphaFoldDB" id="A0A927H3A3"/>
<evidence type="ECO:0000313" key="4">
    <source>
        <dbReference type="EMBL" id="MBD2866645.1"/>
    </source>
</evidence>
<dbReference type="Proteomes" id="UP000639396">
    <property type="component" value="Unassembled WGS sequence"/>
</dbReference>
<dbReference type="CDD" id="cd16033">
    <property type="entry name" value="sulfatase_like"/>
    <property type="match status" value="1"/>
</dbReference>
<dbReference type="GO" id="GO:0004065">
    <property type="term" value="F:arylsulfatase activity"/>
    <property type="evidence" value="ECO:0007669"/>
    <property type="project" value="TreeGrafter"/>
</dbReference>
<dbReference type="RefSeq" id="WP_190932260.1">
    <property type="nucleotide sequence ID" value="NZ_JACXJA010000065.1"/>
</dbReference>
<evidence type="ECO:0000256" key="2">
    <source>
        <dbReference type="ARBA" id="ARBA00022801"/>
    </source>
</evidence>
<evidence type="ECO:0000313" key="5">
    <source>
        <dbReference type="Proteomes" id="UP000639396"/>
    </source>
</evidence>
<comment type="similarity">
    <text evidence="1">Belongs to the sulfatase family.</text>
</comment>
<dbReference type="InterPro" id="IPR050738">
    <property type="entry name" value="Sulfatase"/>
</dbReference>
<dbReference type="Gene3D" id="3.40.720.10">
    <property type="entry name" value="Alkaline Phosphatase, subunit A"/>
    <property type="match status" value="1"/>
</dbReference>
<evidence type="ECO:0000256" key="1">
    <source>
        <dbReference type="ARBA" id="ARBA00008779"/>
    </source>
</evidence>
<proteinExistence type="inferred from homology"/>
<sequence>MSTPTSQKKTESRRPNILFIQTDQQRVDTLKSYGGRVCQTPHLNRLAEESVVFDNAYTSCPVCTPARASMQTGLYPFKHGMQTNSYGMGSMVQELPDTPRLLSRQLEQQDYSIGYTGKWHLGFGPEMGQYLRGNLAHVQFADIAAGIKSLPTDVGYEGDDFAGHGGGGMTYPQFRQYLQDNGLTWQEENKVSGHFEWHYASELTSPVESTVEYFLTERAIHYIDEFRQRDKPFFFSLNFWGPHEPYIAPTRFLDLYRDVELEPWPNFYDDRSDKPSIHSIKRGNTKEWADFVPYIKHYYAAMSSIDEQIGRLLDYLKRHDLYDNTIIIFTADHGESLGIHGGLCDKSFFMYEETCRIPLIVKPAAGLDGSRKEASFVGTCDIHATILDLAGAGALPEGTDGRSFAPMLAGGTVENWPDSIVTEGAGLEAAMFTQRMIRKGHYKYVFNCGDLDELYDLQADPYEMTNLVGTEEYGDQLAGMRQALADWMTLHDDGLLRQYKRMRIEQ</sequence>
<dbReference type="Pfam" id="PF00884">
    <property type="entry name" value="Sulfatase"/>
    <property type="match status" value="1"/>
</dbReference>
<dbReference type="EMBL" id="JACXJA010000065">
    <property type="protein sequence ID" value="MBD2866645.1"/>
    <property type="molecule type" value="Genomic_DNA"/>
</dbReference>
<comment type="caution">
    <text evidence="4">The sequence shown here is derived from an EMBL/GenBank/DDBJ whole genome shotgun (WGS) entry which is preliminary data.</text>
</comment>
<evidence type="ECO:0000259" key="3">
    <source>
        <dbReference type="Pfam" id="PF00884"/>
    </source>
</evidence>
<dbReference type="PANTHER" id="PTHR42693">
    <property type="entry name" value="ARYLSULFATASE FAMILY MEMBER"/>
    <property type="match status" value="1"/>
</dbReference>
<dbReference type="InterPro" id="IPR000917">
    <property type="entry name" value="Sulfatase_N"/>
</dbReference>
<dbReference type="InterPro" id="IPR017850">
    <property type="entry name" value="Alkaline_phosphatase_core_sf"/>
</dbReference>
<dbReference type="PANTHER" id="PTHR42693:SF53">
    <property type="entry name" value="ENDO-4-O-SULFATASE"/>
    <property type="match status" value="1"/>
</dbReference>
<protein>
    <submittedName>
        <fullName evidence="4">Sulfatase-like hydrolase/transferase</fullName>
    </submittedName>
</protein>
<gene>
    <name evidence="4" type="ORF">IDH45_32225</name>
</gene>
<keyword evidence="2 4" id="KW-0378">Hydrolase</keyword>
<accession>A0A927H3A3</accession>